<dbReference type="EMBL" id="NRRV01000040">
    <property type="protein sequence ID" value="MBK1632125.1"/>
    <property type="molecule type" value="Genomic_DNA"/>
</dbReference>
<sequence length="152" mass="15969">MLIVAANGAPVLAHAMLGERGAAPIDFGWRLADGRRLLGDAKTWRGLVAALAASTALAPLLGLSPLLGLAAGALAMAGDLLASFVKRRLDRPPSSRAVVLDTVPESLLPALGLMRALQLGGGEILVLIVLFGLLDALVSPLLYRLRIRRRPW</sequence>
<proteinExistence type="predicted"/>
<keyword evidence="3" id="KW-1185">Reference proteome</keyword>
<feature type="transmembrane region" description="Helical" evidence="1">
    <location>
        <begin position="124"/>
        <end position="143"/>
    </location>
</feature>
<feature type="transmembrane region" description="Helical" evidence="1">
    <location>
        <begin position="44"/>
        <end position="61"/>
    </location>
</feature>
<reference evidence="2 3" key="1">
    <citation type="journal article" date="2020" name="Microorganisms">
        <title>Osmotic Adaptation and Compatible Solute Biosynthesis of Phototrophic Bacteria as Revealed from Genome Analyses.</title>
        <authorList>
            <person name="Imhoff J.F."/>
            <person name="Rahn T."/>
            <person name="Kunzel S."/>
            <person name="Keller A."/>
            <person name="Neulinger S.C."/>
        </authorList>
    </citation>
    <scope>NUCLEOTIDE SEQUENCE [LARGE SCALE GENOMIC DNA]</scope>
    <source>
        <strain evidence="2 3">DSM 6210</strain>
    </source>
</reference>
<accession>A0ABS1CJN8</accession>
<keyword evidence="1" id="KW-1133">Transmembrane helix</keyword>
<protein>
    <recommendedName>
        <fullName evidence="4">CDP-archaeol synthase</fullName>
    </recommendedName>
</protein>
<dbReference type="Pfam" id="PF01864">
    <property type="entry name" value="CarS-like"/>
    <property type="match status" value="2"/>
</dbReference>
<organism evidence="2 3">
    <name type="scientific">Thiohalocapsa halophila</name>
    <dbReference type="NCBI Taxonomy" id="69359"/>
    <lineage>
        <taxon>Bacteria</taxon>
        <taxon>Pseudomonadati</taxon>
        <taxon>Pseudomonadota</taxon>
        <taxon>Gammaproteobacteria</taxon>
        <taxon>Chromatiales</taxon>
        <taxon>Chromatiaceae</taxon>
        <taxon>Thiohalocapsa</taxon>
    </lineage>
</organism>
<evidence type="ECO:0000313" key="2">
    <source>
        <dbReference type="EMBL" id="MBK1632125.1"/>
    </source>
</evidence>
<evidence type="ECO:0000256" key="1">
    <source>
        <dbReference type="SAM" id="Phobius"/>
    </source>
</evidence>
<dbReference type="Proteomes" id="UP000748752">
    <property type="component" value="Unassembled WGS sequence"/>
</dbReference>
<name>A0ABS1CJN8_9GAMM</name>
<dbReference type="PANTHER" id="PTHR39650">
    <property type="entry name" value="CDP-ARCHAEOL SYNTHASE"/>
    <property type="match status" value="1"/>
</dbReference>
<dbReference type="InterPro" id="IPR032690">
    <property type="entry name" value="CarS"/>
</dbReference>
<evidence type="ECO:0008006" key="4">
    <source>
        <dbReference type="Google" id="ProtNLM"/>
    </source>
</evidence>
<keyword evidence="1" id="KW-0812">Transmembrane</keyword>
<comment type="caution">
    <text evidence="2">The sequence shown here is derived from an EMBL/GenBank/DDBJ whole genome shotgun (WGS) entry which is preliminary data.</text>
</comment>
<keyword evidence="1" id="KW-0472">Membrane</keyword>
<dbReference type="PANTHER" id="PTHR39650:SF1">
    <property type="entry name" value="CDP-ARCHAEOL SYNTHASE"/>
    <property type="match status" value="1"/>
</dbReference>
<evidence type="ECO:0000313" key="3">
    <source>
        <dbReference type="Proteomes" id="UP000748752"/>
    </source>
</evidence>
<gene>
    <name evidence="2" type="ORF">CKO31_15550</name>
</gene>